<evidence type="ECO:0000313" key="2">
    <source>
        <dbReference type="EMBL" id="KZS63088.1"/>
    </source>
</evidence>
<dbReference type="Pfam" id="PF04860">
    <property type="entry name" value="Phage_portal"/>
    <property type="match status" value="1"/>
</dbReference>
<dbReference type="RefSeq" id="WP_075510320.1">
    <property type="nucleotide sequence ID" value="NZ_LWCI01000100.1"/>
</dbReference>
<keyword evidence="3" id="KW-1185">Reference proteome</keyword>
<accession>A0A164B3U5</accession>
<comment type="caution">
    <text evidence="2">The sequence shown here is derived from an EMBL/GenBank/DDBJ whole genome shotgun (WGS) entry which is preliminary data.</text>
</comment>
<reference evidence="3" key="1">
    <citation type="submission" date="2016-04" db="EMBL/GenBank/DDBJ databases">
        <authorList>
            <person name="Strapagiel D."/>
            <person name="Borowka P."/>
            <person name="Marciniak B."/>
            <person name="Bakula Z."/>
            <person name="Van Ingen J."/>
            <person name="Safianowska A."/>
            <person name="Dziadek J."/>
            <person name="Jagielski T."/>
        </authorList>
    </citation>
    <scope>NUCLEOTIDE SEQUENCE [LARGE SCALE GENOMIC DNA]</scope>
    <source>
        <strain evidence="3">1010001458</strain>
    </source>
</reference>
<evidence type="ECO:0008006" key="4">
    <source>
        <dbReference type="Google" id="ProtNLM"/>
    </source>
</evidence>
<protein>
    <recommendedName>
        <fullName evidence="4">Portal protein</fullName>
    </recommendedName>
</protein>
<dbReference type="AlphaFoldDB" id="A0A164B3U5"/>
<name>A0A164B3U5_9MYCO</name>
<gene>
    <name evidence="2" type="ORF">A4G28_04445</name>
</gene>
<dbReference type="EMBL" id="LWCI01000100">
    <property type="protein sequence ID" value="KZS63088.1"/>
    <property type="molecule type" value="Genomic_DNA"/>
</dbReference>
<feature type="region of interest" description="Disordered" evidence="1">
    <location>
        <begin position="449"/>
        <end position="479"/>
    </location>
</feature>
<sequence>MTSLLDRLKGGRRSVTTIDDYISLFNSFSYNGLSYGAGYTGVTGMQQTLAGQQTEIAPNNFIGLATYAYQSNGPVFACMLVRQLVFSSIRFQWQRVRNGKPSDTFGNQDLQAFEQPWPGGTTQDLLSRTLNDADLAGNAYWYRDTSLARLGTNDPASELVRLRPDWVDIVVEPRFIRGGKYELGGGQVGWRKVGYVYTERNRDGDPVGFSCDEVAHFAPLPDPMANFRGMSWLTPILREIQADQAMTRHQRAFFDNGATVNMVVKHPEGAQQENVRAWVKEFKDKYSGPENAYKTLNMYPGADVTVVGSNMQQIDFKSIRGGGETRIAMAAGVPPVIVGMSEGLAAATYSNYGQARRRLADGTAHPLWQNMSGSMQQIMPPPGPDVRLWYDASDVPFLREDEKDAAEIQQIRAATIQSLISSGFEPESAVSAVKANDFVGLLKHTGLTSVQLQKPGTEKPPLKPPAPTPGGSEDDGDDK</sequence>
<dbReference type="Proteomes" id="UP000077342">
    <property type="component" value="Unassembled WGS sequence"/>
</dbReference>
<evidence type="ECO:0000256" key="1">
    <source>
        <dbReference type="SAM" id="MobiDB-lite"/>
    </source>
</evidence>
<proteinExistence type="predicted"/>
<organism evidence="2 3">
    <name type="scientific">Mycobacterium ostraviense</name>
    <dbReference type="NCBI Taxonomy" id="2738409"/>
    <lineage>
        <taxon>Bacteria</taxon>
        <taxon>Bacillati</taxon>
        <taxon>Actinomycetota</taxon>
        <taxon>Actinomycetes</taxon>
        <taxon>Mycobacteriales</taxon>
        <taxon>Mycobacteriaceae</taxon>
        <taxon>Mycobacterium</taxon>
    </lineage>
</organism>
<evidence type="ECO:0000313" key="3">
    <source>
        <dbReference type="Proteomes" id="UP000077342"/>
    </source>
</evidence>
<dbReference type="InterPro" id="IPR006944">
    <property type="entry name" value="Phage/GTA_portal"/>
</dbReference>